<keyword evidence="1" id="KW-0812">Transmembrane</keyword>
<name>A0A0C5L0H8_9PAPI</name>
<dbReference type="GeneID" id="23698195"/>
<keyword evidence="1" id="KW-0472">Membrane</keyword>
<dbReference type="RefSeq" id="YP_009126911.1">
    <property type="nucleotide sequence ID" value="NC_026640.1"/>
</dbReference>
<feature type="transmembrane region" description="Helical" evidence="1">
    <location>
        <begin position="26"/>
        <end position="45"/>
    </location>
</feature>
<proteinExistence type="predicted"/>
<gene>
    <name evidence="2" type="primary">E5</name>
</gene>
<keyword evidence="1" id="KW-1133">Transmembrane helix</keyword>
<protein>
    <submittedName>
        <fullName evidence="2">E5</fullName>
    </submittedName>
</protein>
<sequence length="48" mass="5823">MGQDLHKLHNLSQPFWTAFEKRHCLSFLYLFLYFYTLHSLPGLLLRLL</sequence>
<evidence type="ECO:0000313" key="2">
    <source>
        <dbReference type="EMBL" id="AJP70546.1"/>
    </source>
</evidence>
<organism evidence="2 3">
    <name type="scientific">Canis familiaris papillomavirus 16</name>
    <dbReference type="NCBI Taxonomy" id="1619253"/>
    <lineage>
        <taxon>Viruses</taxon>
        <taxon>Monodnaviria</taxon>
        <taxon>Shotokuvirae</taxon>
        <taxon>Cossaviricota</taxon>
        <taxon>Papovaviricetes</taxon>
        <taxon>Zurhausenvirales</taxon>
        <taxon>Papillomaviridae</taxon>
        <taxon>Firstpapillomavirinae</taxon>
        <taxon>Chipapillomavirus</taxon>
        <taxon>Chipapillomavirus 2</taxon>
    </lineage>
</organism>
<accession>A0A0C5L0H8</accession>
<dbReference type="EMBL" id="KP099966">
    <property type="protein sequence ID" value="AJP70546.1"/>
    <property type="molecule type" value="Genomic_DNA"/>
</dbReference>
<dbReference type="KEGG" id="vg:23698195"/>
<evidence type="ECO:0000256" key="1">
    <source>
        <dbReference type="SAM" id="Phobius"/>
    </source>
</evidence>
<evidence type="ECO:0000313" key="3">
    <source>
        <dbReference type="Proteomes" id="UP000171215"/>
    </source>
</evidence>
<dbReference type="Proteomes" id="UP000171215">
    <property type="component" value="Segment"/>
</dbReference>
<reference evidence="2 3" key="1">
    <citation type="submission" date="2014-11" db="EMBL/GenBank/DDBJ databases">
        <title>Complete genome sequence of Canine papillomavirus type 16.</title>
        <authorList>
            <person name="Luff J."/>
            <person name="Mader M."/>
            <person name="Rowland P."/>
            <person name="Orr C."/>
            <person name="Yuan H."/>
        </authorList>
    </citation>
    <scope>NUCLEOTIDE SEQUENCE [LARGE SCALE GENOMIC DNA]</scope>
    <source>
        <strain evidence="2">Chana</strain>
    </source>
</reference>